<evidence type="ECO:0000256" key="1">
    <source>
        <dbReference type="SAM" id="Phobius"/>
    </source>
</evidence>
<feature type="transmembrane region" description="Helical" evidence="1">
    <location>
        <begin position="12"/>
        <end position="30"/>
    </location>
</feature>
<proteinExistence type="predicted"/>
<evidence type="ECO:0000313" key="2">
    <source>
        <dbReference type="EMBL" id="KAB7628912.1"/>
    </source>
</evidence>
<keyword evidence="1" id="KW-0812">Transmembrane</keyword>
<dbReference type="RefSeq" id="WP_152154004.1">
    <property type="nucleotide sequence ID" value="NZ_WELC01000023.1"/>
</dbReference>
<dbReference type="AlphaFoldDB" id="A0A7V8CCD4"/>
<name>A0A7V8CCD4_9GAMM</name>
<keyword evidence="1" id="KW-0472">Membrane</keyword>
<evidence type="ECO:0000313" key="3">
    <source>
        <dbReference type="Proteomes" id="UP000449004"/>
    </source>
</evidence>
<protein>
    <submittedName>
        <fullName evidence="2">Uncharacterized protein</fullName>
    </submittedName>
</protein>
<sequence length="62" mass="6719">MFGDIFVSKNVYRMSVVAMMLCTAMFYNIVLDVGFASAWITGGATAMGSAAVSRLVIWAFDL</sequence>
<reference evidence="2 3" key="1">
    <citation type="submission" date="2019-10" db="EMBL/GenBank/DDBJ databases">
        <title>Halotolerant bacteria associated to Saharan-endemic halophytes Stipa tenacissima L. and Atriplex halimus L mitigate salt stress and promote growth of tomato plants.</title>
        <authorList>
            <person name="Dif G."/>
        </authorList>
    </citation>
    <scope>NUCLEOTIDE SEQUENCE [LARGE SCALE GENOMIC DNA]</scope>
    <source>
        <strain evidence="2 3">IS26</strain>
    </source>
</reference>
<dbReference type="Proteomes" id="UP000449004">
    <property type="component" value="Unassembled WGS sequence"/>
</dbReference>
<keyword evidence="1" id="KW-1133">Transmembrane helix</keyword>
<organism evidence="2 3">
    <name type="scientific">Stenotrophomonas rhizophila</name>
    <dbReference type="NCBI Taxonomy" id="216778"/>
    <lineage>
        <taxon>Bacteria</taxon>
        <taxon>Pseudomonadati</taxon>
        <taxon>Pseudomonadota</taxon>
        <taxon>Gammaproteobacteria</taxon>
        <taxon>Lysobacterales</taxon>
        <taxon>Lysobacteraceae</taxon>
        <taxon>Stenotrophomonas</taxon>
    </lineage>
</organism>
<accession>A0A7V8CCD4</accession>
<dbReference type="EMBL" id="WELC01000023">
    <property type="protein sequence ID" value="KAB7628912.1"/>
    <property type="molecule type" value="Genomic_DNA"/>
</dbReference>
<feature type="transmembrane region" description="Helical" evidence="1">
    <location>
        <begin position="36"/>
        <end position="60"/>
    </location>
</feature>
<gene>
    <name evidence="2" type="ORF">F9K92_15825</name>
</gene>
<comment type="caution">
    <text evidence="2">The sequence shown here is derived from an EMBL/GenBank/DDBJ whole genome shotgun (WGS) entry which is preliminary data.</text>
</comment>